<dbReference type="RefSeq" id="WP_238751222.1">
    <property type="nucleotide sequence ID" value="NZ_CAKLPZ010000002.1"/>
</dbReference>
<dbReference type="PANTHER" id="PTHR43022:SF1">
    <property type="entry name" value="PROTEIN SMF"/>
    <property type="match status" value="1"/>
</dbReference>
<proteinExistence type="inferred from homology"/>
<dbReference type="NCBIfam" id="TIGR00732">
    <property type="entry name" value="dprA"/>
    <property type="match status" value="1"/>
</dbReference>
<feature type="domain" description="Smf/DprA SLOG" evidence="2">
    <location>
        <begin position="80"/>
        <end position="289"/>
    </location>
</feature>
<organism evidence="4 5">
    <name type="scientific">Neolewinella maritima</name>
    <dbReference type="NCBI Taxonomy" id="1383882"/>
    <lineage>
        <taxon>Bacteria</taxon>
        <taxon>Pseudomonadati</taxon>
        <taxon>Bacteroidota</taxon>
        <taxon>Saprospiria</taxon>
        <taxon>Saprospirales</taxon>
        <taxon>Lewinellaceae</taxon>
        <taxon>Neolewinella</taxon>
    </lineage>
</organism>
<evidence type="ECO:0000313" key="5">
    <source>
        <dbReference type="Proteomes" id="UP000837803"/>
    </source>
</evidence>
<dbReference type="PANTHER" id="PTHR43022">
    <property type="entry name" value="PROTEIN SMF"/>
    <property type="match status" value="1"/>
</dbReference>
<evidence type="ECO:0008006" key="6">
    <source>
        <dbReference type="Google" id="ProtNLM"/>
    </source>
</evidence>
<evidence type="ECO:0000256" key="1">
    <source>
        <dbReference type="ARBA" id="ARBA00006525"/>
    </source>
</evidence>
<dbReference type="InterPro" id="IPR057666">
    <property type="entry name" value="DrpA_SLOG"/>
</dbReference>
<reference evidence="4" key="1">
    <citation type="submission" date="2021-12" db="EMBL/GenBank/DDBJ databases">
        <authorList>
            <person name="Rodrigo-Torres L."/>
            <person name="Arahal R. D."/>
            <person name="Lucena T."/>
        </authorList>
    </citation>
    <scope>NUCLEOTIDE SEQUENCE</scope>
    <source>
        <strain evidence="4">CECT 8419</strain>
    </source>
</reference>
<dbReference type="InterPro" id="IPR036388">
    <property type="entry name" value="WH-like_DNA-bd_sf"/>
</dbReference>
<dbReference type="SUPFAM" id="SSF47781">
    <property type="entry name" value="RuvA domain 2-like"/>
    <property type="match status" value="1"/>
</dbReference>
<feature type="domain" description="DprA winged helix" evidence="3">
    <location>
        <begin position="306"/>
        <end position="358"/>
    </location>
</feature>
<dbReference type="EMBL" id="CAKLPZ010000002">
    <property type="protein sequence ID" value="CAH1001376.1"/>
    <property type="molecule type" value="Genomic_DNA"/>
</dbReference>
<dbReference type="InterPro" id="IPR041614">
    <property type="entry name" value="DprA_WH"/>
</dbReference>
<gene>
    <name evidence="4" type="ORF">LEM8419_02278</name>
</gene>
<dbReference type="SUPFAM" id="SSF102405">
    <property type="entry name" value="MCP/YpsA-like"/>
    <property type="match status" value="1"/>
</dbReference>
<dbReference type="Pfam" id="PF17782">
    <property type="entry name" value="WHD_DprA"/>
    <property type="match status" value="1"/>
</dbReference>
<dbReference type="InterPro" id="IPR010994">
    <property type="entry name" value="RuvA_2-like"/>
</dbReference>
<sequence length="366" mass="39407">MTSEQYAAVALSRVPAIGAKLYRTLIRQFGSARAALAAPSADLRAVEGIAAKTAAHFGGDQHYREADRVEQFARTHPLQILCFGEDAYPDALTAFESAPAVLYHYGQTDWSNPHPLAIIGTRKMSSYGGRQVERLVDPLQEMGALIISGLAYGIDITAHRRALRVGLPTVAVLGSGFEHIYPAAHRRTARQLAEQGGGLLSEYVPWQTPEREHFPARNRIVAMLAAMTVVVESSCSGGSLITAKMARDYGKPVGACPGRPGDPSTAGCNELIKSGRAHLIEAADDVTRLLKWGGTAQQAAQLKLFDLEVEEQEVVQQVPVGGSISIDELQRQLVRPPAALAGTLLMLEMKGILTALPGHRYRLAMA</sequence>
<dbReference type="InterPro" id="IPR003488">
    <property type="entry name" value="DprA"/>
</dbReference>
<evidence type="ECO:0000259" key="2">
    <source>
        <dbReference type="Pfam" id="PF02481"/>
    </source>
</evidence>
<dbReference type="Proteomes" id="UP000837803">
    <property type="component" value="Unassembled WGS sequence"/>
</dbReference>
<accession>A0ABM9B1Z8</accession>
<comment type="similarity">
    <text evidence="1">Belongs to the DprA/Smf family.</text>
</comment>
<dbReference type="Pfam" id="PF02481">
    <property type="entry name" value="DNA_processg_A"/>
    <property type="match status" value="1"/>
</dbReference>
<keyword evidence="5" id="KW-1185">Reference proteome</keyword>
<name>A0ABM9B1Z8_9BACT</name>
<dbReference type="Gene3D" id="1.10.10.10">
    <property type="entry name" value="Winged helix-like DNA-binding domain superfamily/Winged helix DNA-binding domain"/>
    <property type="match status" value="1"/>
</dbReference>
<protein>
    <recommendedName>
        <fullName evidence="6">DNA-protecting protein DprA</fullName>
    </recommendedName>
</protein>
<evidence type="ECO:0000259" key="3">
    <source>
        <dbReference type="Pfam" id="PF17782"/>
    </source>
</evidence>
<dbReference type="Pfam" id="PF21102">
    <property type="entry name" value="DprA_N"/>
    <property type="match status" value="1"/>
</dbReference>
<dbReference type="Gene3D" id="3.40.50.450">
    <property type="match status" value="1"/>
</dbReference>
<comment type="caution">
    <text evidence="4">The sequence shown here is derived from an EMBL/GenBank/DDBJ whole genome shotgun (WGS) entry which is preliminary data.</text>
</comment>
<evidence type="ECO:0000313" key="4">
    <source>
        <dbReference type="EMBL" id="CAH1001376.1"/>
    </source>
</evidence>